<name>A0A6A5FUC9_CAERE</name>
<dbReference type="Proteomes" id="UP000483820">
    <property type="component" value="Chromosome X"/>
</dbReference>
<dbReference type="RefSeq" id="XP_053578552.1">
    <property type="nucleotide sequence ID" value="XM_053734986.1"/>
</dbReference>
<proteinExistence type="predicted"/>
<dbReference type="EMBL" id="WUAV01000006">
    <property type="protein sequence ID" value="KAF1746228.1"/>
    <property type="molecule type" value="Genomic_DNA"/>
</dbReference>
<dbReference type="GeneID" id="78777526"/>
<dbReference type="CTD" id="78777526"/>
<reference evidence="1 2" key="1">
    <citation type="submission" date="2019-12" db="EMBL/GenBank/DDBJ databases">
        <title>Chromosome-level assembly of the Caenorhabditis remanei genome.</title>
        <authorList>
            <person name="Teterina A.A."/>
            <person name="Willis J.H."/>
            <person name="Phillips P.C."/>
        </authorList>
    </citation>
    <scope>NUCLEOTIDE SEQUENCE [LARGE SCALE GENOMIC DNA]</scope>
    <source>
        <strain evidence="1 2">PX506</strain>
        <tissue evidence="1">Whole organism</tissue>
    </source>
</reference>
<dbReference type="KEGG" id="crq:GCK72_022681"/>
<sequence>MLSHILSEFMNSIIYQDTGRLERNLEEGATSQTGMQQLYELFNGNRVEVWSNRIISLGEVTSTIVFTD</sequence>
<comment type="caution">
    <text evidence="1">The sequence shown here is derived from an EMBL/GenBank/DDBJ whole genome shotgun (WGS) entry which is preliminary data.</text>
</comment>
<dbReference type="AlphaFoldDB" id="A0A6A5FUC9"/>
<gene>
    <name evidence="1" type="ORF">GCK72_022681</name>
</gene>
<organism evidence="1 2">
    <name type="scientific">Caenorhabditis remanei</name>
    <name type="common">Caenorhabditis vulgaris</name>
    <dbReference type="NCBI Taxonomy" id="31234"/>
    <lineage>
        <taxon>Eukaryota</taxon>
        <taxon>Metazoa</taxon>
        <taxon>Ecdysozoa</taxon>
        <taxon>Nematoda</taxon>
        <taxon>Chromadorea</taxon>
        <taxon>Rhabditida</taxon>
        <taxon>Rhabditina</taxon>
        <taxon>Rhabditomorpha</taxon>
        <taxon>Rhabditoidea</taxon>
        <taxon>Rhabditidae</taxon>
        <taxon>Peloderinae</taxon>
        <taxon>Caenorhabditis</taxon>
    </lineage>
</organism>
<evidence type="ECO:0000313" key="1">
    <source>
        <dbReference type="EMBL" id="KAF1746228.1"/>
    </source>
</evidence>
<protein>
    <submittedName>
        <fullName evidence="1">Uncharacterized protein</fullName>
    </submittedName>
</protein>
<evidence type="ECO:0000313" key="2">
    <source>
        <dbReference type="Proteomes" id="UP000483820"/>
    </source>
</evidence>
<accession>A0A6A5FUC9</accession>